<dbReference type="OrthoDB" id="809632at2759"/>
<keyword evidence="3" id="KW-0560">Oxidoreductase</keyword>
<dbReference type="GO" id="GO:0047522">
    <property type="term" value="F:15-oxoprostaglandin 13-reductase [NAD(P)+] activity"/>
    <property type="evidence" value="ECO:0007669"/>
    <property type="project" value="UniProtKB-EC"/>
</dbReference>
<accession>E4X4S1</accession>
<dbReference type="SUPFAM" id="SSF51735">
    <property type="entry name" value="NAD(P)-binding Rossmann-fold domains"/>
    <property type="match status" value="1"/>
</dbReference>
<evidence type="ECO:0000256" key="7">
    <source>
        <dbReference type="ARBA" id="ARBA00049070"/>
    </source>
</evidence>
<evidence type="ECO:0000256" key="4">
    <source>
        <dbReference type="ARBA" id="ARBA00033119"/>
    </source>
</evidence>
<dbReference type="InterPro" id="IPR041694">
    <property type="entry name" value="ADH_N_2"/>
</dbReference>
<dbReference type="Pfam" id="PF00107">
    <property type="entry name" value="ADH_zinc_N"/>
    <property type="match status" value="1"/>
</dbReference>
<dbReference type="Gene3D" id="3.40.50.720">
    <property type="entry name" value="NAD(P)-binding Rossmann-like Domain"/>
    <property type="match status" value="1"/>
</dbReference>
<evidence type="ECO:0000259" key="8">
    <source>
        <dbReference type="SMART" id="SM00829"/>
    </source>
</evidence>
<protein>
    <recommendedName>
        <fullName evidence="4">15-oxoprostaglandin 13-reductase</fullName>
        <ecNumber evidence="2">1.3.1.48</ecNumber>
    </recommendedName>
    <alternativeName>
        <fullName evidence="4">15-oxoprostaglandin 13-reductase</fullName>
    </alternativeName>
</protein>
<dbReference type="CDD" id="cd05288">
    <property type="entry name" value="PGDH"/>
    <property type="match status" value="1"/>
</dbReference>
<dbReference type="GO" id="GO:0006693">
    <property type="term" value="P:prostaglandin metabolic process"/>
    <property type="evidence" value="ECO:0007669"/>
    <property type="project" value="TreeGrafter"/>
</dbReference>
<evidence type="ECO:0000313" key="11">
    <source>
        <dbReference type="Proteomes" id="UP000001307"/>
    </source>
</evidence>
<reference evidence="9" key="1">
    <citation type="journal article" date="2010" name="Science">
        <title>Plasticity of animal genome architecture unmasked by rapid evolution of a pelagic tunicate.</title>
        <authorList>
            <person name="Denoeud F."/>
            <person name="Henriet S."/>
            <person name="Mungpakdee S."/>
            <person name="Aury J.M."/>
            <person name="Da Silva C."/>
            <person name="Brinkmann H."/>
            <person name="Mikhaleva J."/>
            <person name="Olsen L.C."/>
            <person name="Jubin C."/>
            <person name="Canestro C."/>
            <person name="Bouquet J.M."/>
            <person name="Danks G."/>
            <person name="Poulain J."/>
            <person name="Campsteijn C."/>
            <person name="Adamski M."/>
            <person name="Cross I."/>
            <person name="Yadetie F."/>
            <person name="Muffato M."/>
            <person name="Louis A."/>
            <person name="Butcher S."/>
            <person name="Tsagkogeorga G."/>
            <person name="Konrad A."/>
            <person name="Singh S."/>
            <person name="Jensen M.F."/>
            <person name="Cong E.H."/>
            <person name="Eikeseth-Otteraa H."/>
            <person name="Noel B."/>
            <person name="Anthouard V."/>
            <person name="Porcel B.M."/>
            <person name="Kachouri-Lafond R."/>
            <person name="Nishino A."/>
            <person name="Ugolini M."/>
            <person name="Chourrout P."/>
            <person name="Nishida H."/>
            <person name="Aasland R."/>
            <person name="Huzurbazar S."/>
            <person name="Westhof E."/>
            <person name="Delsuc F."/>
            <person name="Lehrach H."/>
            <person name="Reinhardt R."/>
            <person name="Weissenbach J."/>
            <person name="Roy S.W."/>
            <person name="Artiguenave F."/>
            <person name="Postlethwait J.H."/>
            <person name="Manak J.R."/>
            <person name="Thompson E.M."/>
            <person name="Jaillon O."/>
            <person name="Du Pasquier L."/>
            <person name="Boudinot P."/>
            <person name="Liberles D.A."/>
            <person name="Volff J.N."/>
            <person name="Philippe H."/>
            <person name="Lenhard B."/>
            <person name="Roest Crollius H."/>
            <person name="Wincker P."/>
            <person name="Chourrout D."/>
        </authorList>
    </citation>
    <scope>NUCLEOTIDE SEQUENCE [LARGE SCALE GENOMIC DNA]</scope>
</reference>
<comment type="catalytic activity">
    <reaction evidence="6">
        <text>13,14-dihydro-15-oxo-PGF2alpha + NADP(+) = 15-oxoprostaglandin F2alpha + NADPH + H(+)</text>
        <dbReference type="Rhea" id="RHEA:50588"/>
        <dbReference type="ChEBI" id="CHEBI:15378"/>
        <dbReference type="ChEBI" id="CHEBI:57783"/>
        <dbReference type="ChEBI" id="CHEBI:58349"/>
        <dbReference type="ChEBI" id="CHEBI:133374"/>
        <dbReference type="ChEBI" id="CHEBI:133409"/>
    </reaction>
    <physiologicalReaction direction="right-to-left" evidence="6">
        <dbReference type="Rhea" id="RHEA:50590"/>
    </physiologicalReaction>
</comment>
<dbReference type="FunCoup" id="E4X4S1">
    <property type="interactions" value="84"/>
</dbReference>
<evidence type="ECO:0000256" key="2">
    <source>
        <dbReference type="ARBA" id="ARBA00011981"/>
    </source>
</evidence>
<dbReference type="FunFam" id="3.40.50.720:FF:000121">
    <property type="entry name" value="Prostaglandin reductase 2"/>
    <property type="match status" value="1"/>
</dbReference>
<name>E4X4S1_OIKDI</name>
<dbReference type="SMART" id="SM00829">
    <property type="entry name" value="PKS_ER"/>
    <property type="match status" value="1"/>
</dbReference>
<comment type="catalytic activity">
    <reaction evidence="5">
        <text>13,14-dihydro-15-oxo-prostaglandin F1alpha + NADP(+) = 15-oxoprostaglandin F1alpha + NADPH + H(+)</text>
        <dbReference type="Rhea" id="RHEA:50592"/>
        <dbReference type="ChEBI" id="CHEBI:15378"/>
        <dbReference type="ChEBI" id="CHEBI:57783"/>
        <dbReference type="ChEBI" id="CHEBI:58349"/>
        <dbReference type="ChEBI" id="CHEBI:79072"/>
        <dbReference type="ChEBI" id="CHEBI:133411"/>
    </reaction>
    <physiologicalReaction direction="right-to-left" evidence="5">
        <dbReference type="Rhea" id="RHEA:50594"/>
    </physiologicalReaction>
</comment>
<organism evidence="9">
    <name type="scientific">Oikopleura dioica</name>
    <name type="common">Tunicate</name>
    <dbReference type="NCBI Taxonomy" id="34765"/>
    <lineage>
        <taxon>Eukaryota</taxon>
        <taxon>Metazoa</taxon>
        <taxon>Chordata</taxon>
        <taxon>Tunicata</taxon>
        <taxon>Appendicularia</taxon>
        <taxon>Copelata</taxon>
        <taxon>Oikopleuridae</taxon>
        <taxon>Oikopleura</taxon>
    </lineage>
</organism>
<keyword evidence="11" id="KW-1185">Reference proteome</keyword>
<dbReference type="Gene3D" id="3.90.180.10">
    <property type="entry name" value="Medium-chain alcohol dehydrogenases, catalytic domain"/>
    <property type="match status" value="1"/>
</dbReference>
<dbReference type="PANTHER" id="PTHR43205:SF5">
    <property type="entry name" value="PROSTAGLANDIN REDUCTASE 2"/>
    <property type="match status" value="1"/>
</dbReference>
<feature type="domain" description="Enoyl reductase (ER)" evidence="8">
    <location>
        <begin position="79"/>
        <end position="354"/>
    </location>
</feature>
<gene>
    <name evidence="9" type="ORF">GSOID_T00002143001</name>
    <name evidence="10" type="ORF">GSOID_T00024789001</name>
</gene>
<dbReference type="InterPro" id="IPR036291">
    <property type="entry name" value="NAD(P)-bd_dom_sf"/>
</dbReference>
<dbReference type="InterPro" id="IPR011032">
    <property type="entry name" value="GroES-like_sf"/>
</dbReference>
<evidence type="ECO:0000313" key="10">
    <source>
        <dbReference type="EMBL" id="CBY34753.1"/>
    </source>
</evidence>
<dbReference type="Proteomes" id="UP000001307">
    <property type="component" value="Unassembled WGS sequence"/>
</dbReference>
<dbReference type="Proteomes" id="UP000011014">
    <property type="component" value="Unassembled WGS sequence"/>
</dbReference>
<dbReference type="PANTHER" id="PTHR43205">
    <property type="entry name" value="PROSTAGLANDIN REDUCTASE"/>
    <property type="match status" value="1"/>
</dbReference>
<dbReference type="InterPro" id="IPR013149">
    <property type="entry name" value="ADH-like_C"/>
</dbReference>
<dbReference type="EMBL" id="FN654540">
    <property type="protein sequence ID" value="CBY34753.1"/>
    <property type="molecule type" value="Genomic_DNA"/>
</dbReference>
<dbReference type="EMBL" id="FN653025">
    <property type="protein sequence ID" value="CBY18289.1"/>
    <property type="molecule type" value="Genomic_DNA"/>
</dbReference>
<dbReference type="SUPFAM" id="SSF50129">
    <property type="entry name" value="GroES-like"/>
    <property type="match status" value="2"/>
</dbReference>
<dbReference type="EC" id="1.3.1.48" evidence="2"/>
<dbReference type="InParanoid" id="E4X4S1"/>
<dbReference type="Pfam" id="PF16884">
    <property type="entry name" value="ADH_N_2"/>
    <property type="match status" value="1"/>
</dbReference>
<comment type="similarity">
    <text evidence="1">Belongs to the NADP-dependent oxidoreductase L4BD family.</text>
</comment>
<dbReference type="InterPro" id="IPR020843">
    <property type="entry name" value="ER"/>
</dbReference>
<comment type="catalytic activity">
    <reaction evidence="7">
        <text>13,14-dihydro-15-oxo-prostaglandin E1 + NADP(+) = 15-oxoprostaglandin E1 + NADPH + H(+)</text>
        <dbReference type="Rhea" id="RHEA:50584"/>
        <dbReference type="ChEBI" id="CHEBI:15378"/>
        <dbReference type="ChEBI" id="CHEBI:57401"/>
        <dbReference type="ChEBI" id="CHEBI:57783"/>
        <dbReference type="ChEBI" id="CHEBI:58349"/>
        <dbReference type="ChEBI" id="CHEBI:133408"/>
    </reaction>
    <physiologicalReaction direction="right-to-left" evidence="7">
        <dbReference type="Rhea" id="RHEA:50586"/>
    </physiologicalReaction>
</comment>
<dbReference type="InterPro" id="IPR045010">
    <property type="entry name" value="MDR_fam"/>
</dbReference>
<sequence length="356" mass="38637">MKIKEIFLANRPDHAPTATDFGAREIDCPCTLKDGGFSNESLPRGGILVKLAWISVDPYMRNRMRPVGPSYAAAWEIGGTIDGFAVGQVIQSRSGKFPNGTFVSGMMPWAEYVILDDSKPSPQGPTEIPKIEGIVGKENHFVGLFGVTGLTASIGMHVHGNLKEGQTVLVSGAAGATGSVAGQYALRKGAKNLIGICGTDEKCEYLRKCGFTHTINYKTDDVAAKVQEYSAKTGIDCYFDNVGGETSEIVIQKMNKDSHVVLCGQISTYNDPDAPYPNVLSEEVQKYVEANNITRKRFLLLDHIEHTQHCIGELIGWFLQGKIVADETVVDGFENAPKAFCDMLAGKNIGKMVVRV</sequence>
<evidence type="ECO:0000256" key="6">
    <source>
        <dbReference type="ARBA" id="ARBA00048290"/>
    </source>
</evidence>
<evidence type="ECO:0000256" key="5">
    <source>
        <dbReference type="ARBA" id="ARBA00047878"/>
    </source>
</evidence>
<proteinExistence type="inferred from homology"/>
<evidence type="ECO:0000256" key="3">
    <source>
        <dbReference type="ARBA" id="ARBA00023002"/>
    </source>
</evidence>
<evidence type="ECO:0000313" key="9">
    <source>
        <dbReference type="EMBL" id="CBY18289.1"/>
    </source>
</evidence>
<evidence type="ECO:0000256" key="1">
    <source>
        <dbReference type="ARBA" id="ARBA00010460"/>
    </source>
</evidence>
<dbReference type="AlphaFoldDB" id="E4X4S1"/>